<proteinExistence type="predicted"/>
<dbReference type="InterPro" id="IPR005493">
    <property type="entry name" value="RraA/RraA-like"/>
</dbReference>
<name>A0AAD4KKG1_9EURO</name>
<dbReference type="EMBL" id="JAJTJA010000013">
    <property type="protein sequence ID" value="KAH8690553.1"/>
    <property type="molecule type" value="Genomic_DNA"/>
</dbReference>
<evidence type="ECO:0000256" key="1">
    <source>
        <dbReference type="PIRSR" id="PIRSR605493-1"/>
    </source>
</evidence>
<dbReference type="InterPro" id="IPR036704">
    <property type="entry name" value="RraA/RraA-like_sf"/>
</dbReference>
<dbReference type="Gene3D" id="3.50.30.40">
    <property type="entry name" value="Ribonuclease E inhibitor RraA/RraA-like"/>
    <property type="match status" value="1"/>
</dbReference>
<dbReference type="Proteomes" id="UP001201262">
    <property type="component" value="Unassembled WGS sequence"/>
</dbReference>
<gene>
    <name evidence="2" type="ORF">BGW36DRAFT_432351</name>
</gene>
<dbReference type="GO" id="GO:0008948">
    <property type="term" value="F:oxaloacetate decarboxylase activity"/>
    <property type="evidence" value="ECO:0007669"/>
    <property type="project" value="TreeGrafter"/>
</dbReference>
<feature type="binding site" evidence="1">
    <location>
        <begin position="117"/>
        <end position="120"/>
    </location>
    <ligand>
        <name>substrate</name>
    </ligand>
</feature>
<comment type="caution">
    <text evidence="2">The sequence shown here is derived from an EMBL/GenBank/DDBJ whole genome shotgun (WGS) entry which is preliminary data.</text>
</comment>
<organism evidence="2 3">
    <name type="scientific">Talaromyces proteolyticus</name>
    <dbReference type="NCBI Taxonomy" id="1131652"/>
    <lineage>
        <taxon>Eukaryota</taxon>
        <taxon>Fungi</taxon>
        <taxon>Dikarya</taxon>
        <taxon>Ascomycota</taxon>
        <taxon>Pezizomycotina</taxon>
        <taxon>Eurotiomycetes</taxon>
        <taxon>Eurotiomycetidae</taxon>
        <taxon>Eurotiales</taxon>
        <taxon>Trichocomaceae</taxon>
        <taxon>Talaromyces</taxon>
        <taxon>Talaromyces sect. Bacilispori</taxon>
    </lineage>
</organism>
<feature type="binding site" evidence="1">
    <location>
        <position position="140"/>
    </location>
    <ligand>
        <name>Mg(2+)</name>
        <dbReference type="ChEBI" id="CHEBI:18420"/>
    </ligand>
</feature>
<keyword evidence="3" id="KW-1185">Reference proteome</keyword>
<dbReference type="GO" id="GO:0047443">
    <property type="term" value="F:4-hydroxy-4-methyl-2-oxoglutarate aldolase activity"/>
    <property type="evidence" value="ECO:0007669"/>
    <property type="project" value="TreeGrafter"/>
</dbReference>
<dbReference type="RefSeq" id="XP_046066749.1">
    <property type="nucleotide sequence ID" value="XM_046221123.1"/>
</dbReference>
<dbReference type="AlphaFoldDB" id="A0AAD4KKG1"/>
<dbReference type="GO" id="GO:0046872">
    <property type="term" value="F:metal ion binding"/>
    <property type="evidence" value="ECO:0007669"/>
    <property type="project" value="UniProtKB-KW"/>
</dbReference>
<dbReference type="PANTHER" id="PTHR33254">
    <property type="entry name" value="4-HYDROXY-4-METHYL-2-OXOGLUTARATE ALDOLASE 3-RELATED"/>
    <property type="match status" value="1"/>
</dbReference>
<dbReference type="GeneID" id="70251410"/>
<dbReference type="CDD" id="cd16841">
    <property type="entry name" value="RraA_family"/>
    <property type="match status" value="1"/>
</dbReference>
<sequence>MATFIDPTTQYMCNIIQQEYSACDVSDALLKLHVHAAGFLPDIVAPLLGFNQISRRTVAPVSTLALVPKSWTDSSSFPQHLPRKSNIPQGENWTDYPSPGTIVLVQQPGKHVSAILGDIMITRLHHRGVLGVVADGRIRDVKSCTKIRRNTTFQVWSKGVSAAGPSLEAKPWAIDVPLKIGETWIKPGDFICADEEDQVIVVIPREHLRAVYELLPTLKRASDRVLEDVERGLSLPEAFERNPDFYSNYK</sequence>
<reference evidence="2" key="1">
    <citation type="submission" date="2021-12" db="EMBL/GenBank/DDBJ databases">
        <title>Convergent genome expansion in fungi linked to evolution of root-endophyte symbiosis.</title>
        <authorList>
            <consortium name="DOE Joint Genome Institute"/>
            <person name="Ke Y.-H."/>
            <person name="Bonito G."/>
            <person name="Liao H.-L."/>
            <person name="Looney B."/>
            <person name="Rojas-Flechas A."/>
            <person name="Nash J."/>
            <person name="Hameed K."/>
            <person name="Schadt C."/>
            <person name="Martin F."/>
            <person name="Crous P.W."/>
            <person name="Miettinen O."/>
            <person name="Magnuson J.K."/>
            <person name="Labbe J."/>
            <person name="Jacobson D."/>
            <person name="Doktycz M.J."/>
            <person name="Veneault-Fourrey C."/>
            <person name="Kuo A."/>
            <person name="Mondo S."/>
            <person name="Calhoun S."/>
            <person name="Riley R."/>
            <person name="Ohm R."/>
            <person name="LaButti K."/>
            <person name="Andreopoulos B."/>
            <person name="Pangilinan J."/>
            <person name="Nolan M."/>
            <person name="Tritt A."/>
            <person name="Clum A."/>
            <person name="Lipzen A."/>
            <person name="Daum C."/>
            <person name="Barry K."/>
            <person name="Grigoriev I.V."/>
            <person name="Vilgalys R."/>
        </authorList>
    </citation>
    <scope>NUCLEOTIDE SEQUENCE</scope>
    <source>
        <strain evidence="2">PMI_201</strain>
    </source>
</reference>
<dbReference type="PANTHER" id="PTHR33254:SF4">
    <property type="entry name" value="4-HYDROXY-4-METHYL-2-OXOGLUTARATE ALDOLASE 3-RELATED"/>
    <property type="match status" value="1"/>
</dbReference>
<dbReference type="SUPFAM" id="SSF89562">
    <property type="entry name" value="RraA-like"/>
    <property type="match status" value="1"/>
</dbReference>
<protein>
    <submittedName>
        <fullName evidence="2">Ribonuclease E inhibitor RraA/Dimethylmenaquinone methyltransferase</fullName>
    </submittedName>
</protein>
<accession>A0AAD4KKG1</accession>
<evidence type="ECO:0000313" key="3">
    <source>
        <dbReference type="Proteomes" id="UP001201262"/>
    </source>
</evidence>
<dbReference type="Pfam" id="PF03737">
    <property type="entry name" value="RraA-like"/>
    <property type="match status" value="1"/>
</dbReference>
<feature type="binding site" evidence="1">
    <location>
        <position position="139"/>
    </location>
    <ligand>
        <name>substrate</name>
    </ligand>
</feature>
<comment type="cofactor">
    <cofactor evidence="1">
        <name>Mg(2+)</name>
        <dbReference type="ChEBI" id="CHEBI:18420"/>
    </cofactor>
</comment>
<keyword evidence="1" id="KW-0479">Metal-binding</keyword>
<keyword evidence="1" id="KW-0460">Magnesium</keyword>
<evidence type="ECO:0000313" key="2">
    <source>
        <dbReference type="EMBL" id="KAH8690553.1"/>
    </source>
</evidence>